<dbReference type="EMBL" id="RKHQ01000001">
    <property type="protein sequence ID" value="ROR96632.1"/>
    <property type="molecule type" value="Genomic_DNA"/>
</dbReference>
<keyword evidence="1" id="KW-0472">Membrane</keyword>
<keyword evidence="1" id="KW-0812">Transmembrane</keyword>
<dbReference type="AlphaFoldDB" id="A0A3N2DAB4"/>
<feature type="transmembrane region" description="Helical" evidence="1">
    <location>
        <begin position="133"/>
        <end position="155"/>
    </location>
</feature>
<evidence type="ECO:0000313" key="3">
    <source>
        <dbReference type="Proteomes" id="UP000275356"/>
    </source>
</evidence>
<protein>
    <submittedName>
        <fullName evidence="2">Uncharacterized protein</fullName>
    </submittedName>
</protein>
<comment type="caution">
    <text evidence="2">The sequence shown here is derived from an EMBL/GenBank/DDBJ whole genome shotgun (WGS) entry which is preliminary data.</text>
</comment>
<proteinExistence type="predicted"/>
<evidence type="ECO:0000313" key="2">
    <source>
        <dbReference type="EMBL" id="ROR96632.1"/>
    </source>
</evidence>
<keyword evidence="3" id="KW-1185">Reference proteome</keyword>
<reference evidence="2 3" key="1">
    <citation type="submission" date="2018-11" db="EMBL/GenBank/DDBJ databases">
        <title>Sequencing the genomes of 1000 actinobacteria strains.</title>
        <authorList>
            <person name="Klenk H.-P."/>
        </authorList>
    </citation>
    <scope>NUCLEOTIDE SEQUENCE [LARGE SCALE GENOMIC DNA]</scope>
    <source>
        <strain evidence="2 3">DSM 13521</strain>
    </source>
</reference>
<keyword evidence="1" id="KW-1133">Transmembrane helix</keyword>
<organism evidence="2 3">
    <name type="scientific">Salana multivorans</name>
    <dbReference type="NCBI Taxonomy" id="120377"/>
    <lineage>
        <taxon>Bacteria</taxon>
        <taxon>Bacillati</taxon>
        <taxon>Actinomycetota</taxon>
        <taxon>Actinomycetes</taxon>
        <taxon>Micrococcales</taxon>
        <taxon>Beutenbergiaceae</taxon>
        <taxon>Salana</taxon>
    </lineage>
</organism>
<dbReference type="Proteomes" id="UP000275356">
    <property type="component" value="Unassembled WGS sequence"/>
</dbReference>
<sequence>MVSRRRGVTPLVLGAVALVALIGLLLLPGMRVATPVPLGSELVTEVGKGEYALYTSPGFRWGEVECEGTLPDGSELRVRPDMTQQGLLLPRRWSSSGSFEQTTAGTIHVVCTVDGAVADGAVGEFTVGPYVGFLHIVGYVVLGAAGVVLVLVGAFRARS</sequence>
<name>A0A3N2DAB4_9MICO</name>
<gene>
    <name evidence="2" type="ORF">EDD28_1218</name>
</gene>
<evidence type="ECO:0000256" key="1">
    <source>
        <dbReference type="SAM" id="Phobius"/>
    </source>
</evidence>
<accession>A0A3N2DAB4</accession>